<evidence type="ECO:0000313" key="2">
    <source>
        <dbReference type="EMBL" id="KKN52045.1"/>
    </source>
</evidence>
<reference evidence="2" key="1">
    <citation type="journal article" date="2015" name="Nature">
        <title>Complex archaea that bridge the gap between prokaryotes and eukaryotes.</title>
        <authorList>
            <person name="Spang A."/>
            <person name="Saw J.H."/>
            <person name="Jorgensen S.L."/>
            <person name="Zaremba-Niedzwiedzka K."/>
            <person name="Martijn J."/>
            <person name="Lind A.E."/>
            <person name="van Eijk R."/>
            <person name="Schleper C."/>
            <person name="Guy L."/>
            <person name="Ettema T.J."/>
        </authorList>
    </citation>
    <scope>NUCLEOTIDE SEQUENCE</scope>
</reference>
<dbReference type="AlphaFoldDB" id="A0A0F9R640"/>
<proteinExistence type="predicted"/>
<dbReference type="Pfam" id="PF20594">
    <property type="entry name" value="DUF6794"/>
    <property type="match status" value="1"/>
</dbReference>
<gene>
    <name evidence="2" type="ORF">LCGC14_0616530</name>
</gene>
<evidence type="ECO:0000259" key="1">
    <source>
        <dbReference type="Pfam" id="PF20594"/>
    </source>
</evidence>
<sequence length="94" mass="10857">MPTAKKELPRTVEEAVDRLLSLISEEDKQSLKNTPEKDLIMFHFGLGEYIRNEFGFWQGNSELLKSREKESNFVHPDDSSSIIIEALWKKLCSS</sequence>
<protein>
    <recommendedName>
        <fullName evidence="1">DUF6794 domain-containing protein</fullName>
    </recommendedName>
</protein>
<comment type="caution">
    <text evidence="2">The sequence shown here is derived from an EMBL/GenBank/DDBJ whole genome shotgun (WGS) entry which is preliminary data.</text>
</comment>
<name>A0A0F9R640_9ZZZZ</name>
<dbReference type="EMBL" id="LAZR01001037">
    <property type="protein sequence ID" value="KKN52045.1"/>
    <property type="molecule type" value="Genomic_DNA"/>
</dbReference>
<accession>A0A0F9R640</accession>
<organism evidence="2">
    <name type="scientific">marine sediment metagenome</name>
    <dbReference type="NCBI Taxonomy" id="412755"/>
    <lineage>
        <taxon>unclassified sequences</taxon>
        <taxon>metagenomes</taxon>
        <taxon>ecological metagenomes</taxon>
    </lineage>
</organism>
<feature type="domain" description="DUF6794" evidence="1">
    <location>
        <begin position="9"/>
        <end position="91"/>
    </location>
</feature>
<dbReference type="InterPro" id="IPR046744">
    <property type="entry name" value="DUF6794"/>
</dbReference>